<dbReference type="Pfam" id="PF04073">
    <property type="entry name" value="tRNA_edit"/>
    <property type="match status" value="1"/>
</dbReference>
<dbReference type="CDD" id="cd04332">
    <property type="entry name" value="YbaK_like"/>
    <property type="match status" value="1"/>
</dbReference>
<dbReference type="InterPro" id="IPR036754">
    <property type="entry name" value="YbaK/aa-tRNA-synt-asso_dom_sf"/>
</dbReference>
<evidence type="ECO:0000313" key="3">
    <source>
        <dbReference type="Proteomes" id="UP000243053"/>
    </source>
</evidence>
<dbReference type="SUPFAM" id="SSF55826">
    <property type="entry name" value="YbaK/ProRS associated domain"/>
    <property type="match status" value="1"/>
</dbReference>
<dbReference type="AlphaFoldDB" id="A0A1Y5EE52"/>
<comment type="caution">
    <text evidence="2">The sequence shown here is derived from an EMBL/GenBank/DDBJ whole genome shotgun (WGS) entry which is preliminary data.</text>
</comment>
<dbReference type="EMBL" id="MAAF01000055">
    <property type="protein sequence ID" value="OUR80991.1"/>
    <property type="molecule type" value="Genomic_DNA"/>
</dbReference>
<dbReference type="PANTHER" id="PTHR30411:SF9">
    <property type="entry name" value="MULTIFUNCTIONAL SER_THR-TRNA DEACYLASE PROXP-Y"/>
    <property type="match status" value="1"/>
</dbReference>
<feature type="domain" description="YbaK/aminoacyl-tRNA synthetase-associated" evidence="1">
    <location>
        <begin position="35"/>
        <end position="142"/>
    </location>
</feature>
<evidence type="ECO:0000313" key="2">
    <source>
        <dbReference type="EMBL" id="OUR80991.1"/>
    </source>
</evidence>
<dbReference type="Gene3D" id="3.90.960.10">
    <property type="entry name" value="YbaK/aminoacyl-tRNA synthetase-associated domain"/>
    <property type="match status" value="1"/>
</dbReference>
<accession>A0A1Y5EE52</accession>
<protein>
    <recommendedName>
        <fullName evidence="1">YbaK/aminoacyl-tRNA synthetase-associated domain-containing protein</fullName>
    </recommendedName>
</protein>
<dbReference type="Proteomes" id="UP000243053">
    <property type="component" value="Unassembled WGS sequence"/>
</dbReference>
<dbReference type="InterPro" id="IPR007214">
    <property type="entry name" value="YbaK/aa-tRNA-synth-assoc-dom"/>
</dbReference>
<evidence type="ECO:0000259" key="1">
    <source>
        <dbReference type="Pfam" id="PF04073"/>
    </source>
</evidence>
<sequence length="159" mass="18128">MTISSRLDSYLTAQNISFQVIEHDHSSSSIGSAIMAKIPLNQIAKAVILKDHEDRKLMAVLPAQNKISLSTINDELMGSYTLLKEKEVYRMFSDCEHGAIPPVGDAFNMRMICDELLDKLDYVYLEAGDHRKLLRVNHEDFETMIVNSKHLRFSSEVFH</sequence>
<dbReference type="GO" id="GO:0002161">
    <property type="term" value="F:aminoacyl-tRNA deacylase activity"/>
    <property type="evidence" value="ECO:0007669"/>
    <property type="project" value="InterPro"/>
</dbReference>
<organism evidence="2 3">
    <name type="scientific">Colwellia psychrerythraea</name>
    <name type="common">Vibrio psychroerythus</name>
    <dbReference type="NCBI Taxonomy" id="28229"/>
    <lineage>
        <taxon>Bacteria</taxon>
        <taxon>Pseudomonadati</taxon>
        <taxon>Pseudomonadota</taxon>
        <taxon>Gammaproteobacteria</taxon>
        <taxon>Alteromonadales</taxon>
        <taxon>Colwelliaceae</taxon>
        <taxon>Colwellia</taxon>
    </lineage>
</organism>
<proteinExistence type="predicted"/>
<gene>
    <name evidence="2" type="ORF">A9Q75_08890</name>
</gene>
<dbReference type="PANTHER" id="PTHR30411">
    <property type="entry name" value="CYTOPLASMIC PROTEIN"/>
    <property type="match status" value="1"/>
</dbReference>
<name>A0A1Y5EE52_COLPS</name>
<reference evidence="3" key="1">
    <citation type="journal article" date="2017" name="Proc. Natl. Acad. Sci. U.S.A.">
        <title>Simulation of Deepwater Horizon oil plume reveals substrate specialization within a complex community of hydrocarbon degraders.</title>
        <authorList>
            <person name="Hu P."/>
            <person name="Dubinsky E.A."/>
            <person name="Probst A.J."/>
            <person name="Wang J."/>
            <person name="Sieber C.M.K."/>
            <person name="Tom L.M."/>
            <person name="Gardinali P."/>
            <person name="Banfield J.F."/>
            <person name="Atlas R.M."/>
            <person name="Andersen G.L."/>
        </authorList>
    </citation>
    <scope>NUCLEOTIDE SEQUENCE [LARGE SCALE GENOMIC DNA]</scope>
</reference>